<name>A0AAN9A828_HALRR</name>
<sequence length="2224" mass="245365">MVQPVDPLSDSREMEIFFQISWRRDSSAGGYCDDEIVNAGNLIGSGTMSCQSGCSQYLSVSMAYRCTDFSLSENWSFGERRTNYSFSASDDQIRIGYSSCCWISPFSSSWNIATSFSVKKRNDTGRINSTPRALTAPVMRLQLGCNHTIAIPVSDPDGDIIRCRWAETYDECSGVCNAFPNAVLNEDSCTITYEAVYGTGFRAAALMIEDFLPGSNTSFSTVALQFIIDVFSSTLPCSTKPEFISPTLKPGTCIALPPNTGFFTQLIATSGASGVAITEIVTVSPAGFTKSPVTSASDSGAYYVNITWNPAVDQYNQIHSFCFSAVNSVGQSSEQSCIQLMVGFFPPSLNESTLAPQDNEKVSPEGVILEMQFTQPVQRPPVHAYLIFVNRETNVVLYSVNFFDSSEASFIDSQHIVIQPTFKFPEKTQIYVKLERGIVVGLQGCGPVNEPVTDESFWTFVTKDITPPSVLSMSFPSRTNRNVTFLWTLDEPAYSFCSLDGGEPQNCSSGEFSANNLLEGYHSFFIQHIDLENNSANTSHIFYVDLTPPNVTFSSVPGNISNENQFVFHFLCDEDDGCSFFCNLQTLPLSDMIFISCPEGYFMTPLLSEGNQYVFSVYAVDFVNNAGDVSSYMWTVDLTPPNITITDVAISCISDSTPTSTGLPMVSDNMDAKPTLTYSDYDDSCMIARTWMATDVAGNIAQVQQMITMTFLPHINLLPYISFSCSSDLGIHHVSQETASAPNPCNRPFALTSQDDHQIYPCPGFFNRTWTLYDSCTEDVIIARQLIELYDVCSASACGRNYSQPHGICLQGSCICNRPWYGDNCDILIYTPQLQQEEPKFLLEGENFSLQTTMIQGTHPITWSFVQAPERSAVDYRTGEITLNGMRVGNYTFTVRAQNQVGYDELSIFVVVSRTYTAKLDSLPDITLYVPQPLALTGFVEYQGVSPISTLLSGYVPVSVDVFNSLTGVLRTVNGYSNHSGYFSLTYYPSPNEYGAYEAWARHPSESQKASQTSWKILGMKPNQHQLVLQGDTVGDFQWLYTNVTTLVNDGPGDLHSVQAQPLPIQISAAGIVLNITFNGNNIIPSFTQNSTVNMYISLQTPGALYSSFPVVIQSTEGTQITFTIIIDIRENLPILEAYPRQIDGIIVRGNQKVFDIAITNTGEISAHNLSVIIPDMSLFTVLGFGLNNASEHGITLGSDETAFASLLVQIPTETPLGIFSGSIHFQSLETYTNLAYQIKVASDTSMNLTVAVEDEYTYFAEGNPLVSDALVTLINYQRGIRESIPTSENGTATFVNIIEDRYELYVEAPGHSSKRIIVVTSFDNQAITVFLERRAVAVTWSVTPVNINDTYIITVEADFQVNVPMPVVTVTPYDINIEDFELGLKDLIELNVTNHGLIRAENVELALPNSHPFLVFTSLTEVPVQLEAKTSVIVPVRVTRTQETRAVPVAVAAQYVFYIINVAYSYVCGNLVNKVTPVILRKLIYVPITVTIPTPVIVSPGGSSGTSGCGICGGGGFNSFSSTTIDLCDKCIAAVIGCVPTPKFPGSSCIPLVAGGAVFGDSAPSSAKDVVNIGLNVWKYRDCISGKNHWPICITDVTVNCLSKFFRKRQHKRSNSDTAEGFVESLYPLYLSSLYVSEILGDDKWISLDDNWISTYLTPVFDDDSDFGQLVSPNEVMMILNNTYPSNVTEDDILLLINRFNSSLSNWQSGNFDVYEGENLISYTLLQNYWTNITIFNDLAIERGFDSYADAYNFYALEYASVENWEDEAGVCAVVRIRIEQEATLTREGFRAKLEIENKEASSLENIQVIIAVRDISTLEESNEKFSFGNPTFTGSLSSVGNGSSLPSETKGIVEWLIVPYREAAPTTSKKYDIGGKLFYTVDGENVEIPLLPTVITVQPDPSLKVHYFWEKNAISDDPFTDEVEETVPFSLGVMIKNGGYGTAYEMKITSGQPEIIENEKGLLISFQIIGATLGNESMSPSLIVDFGDLYPSTTKVARWWMTSSLIGEFKNYSASFENINPLGDPKLSLIDELEIHELIWNVHIPGANDDGVLDFLVSDIPDNRAIPDKLYNSADMSFFNVTEGEVLEVIKRQAGFSILLEVSAKANNTGWQFFTYEGPELSELPHGQSISLRRAPQRIGTGELPSENAWISIEVLNRNRKRHLNILDYAAVPDEEVTYFVDTCENCPSASSTSAPTTTVITTTTQPFAEYNFVLYNVCTDW</sequence>
<dbReference type="Proteomes" id="UP001381693">
    <property type="component" value="Unassembled WGS sequence"/>
</dbReference>
<protein>
    <recommendedName>
        <fullName evidence="3">EGF-like domain-containing protein</fullName>
    </recommendedName>
</protein>
<dbReference type="Gene3D" id="2.60.40.10">
    <property type="entry name" value="Immunoglobulins"/>
    <property type="match status" value="1"/>
</dbReference>
<dbReference type="PANTHER" id="PTHR34677">
    <property type="match status" value="1"/>
</dbReference>
<proteinExistence type="predicted"/>
<keyword evidence="2" id="KW-1185">Reference proteome</keyword>
<evidence type="ECO:0000313" key="2">
    <source>
        <dbReference type="Proteomes" id="UP001381693"/>
    </source>
</evidence>
<evidence type="ECO:0000313" key="1">
    <source>
        <dbReference type="EMBL" id="KAK7073312.1"/>
    </source>
</evidence>
<dbReference type="EMBL" id="JAXCGZ010013220">
    <property type="protein sequence ID" value="KAK7073312.1"/>
    <property type="molecule type" value="Genomic_DNA"/>
</dbReference>
<dbReference type="PANTHER" id="PTHR34677:SF3">
    <property type="entry name" value="BACTERIAL IG-LIKE DOMAIN-CONTAINING PROTEIN"/>
    <property type="match status" value="1"/>
</dbReference>
<accession>A0AAN9A828</accession>
<gene>
    <name evidence="1" type="ORF">SK128_022154</name>
</gene>
<comment type="caution">
    <text evidence="1">The sequence shown here is derived from an EMBL/GenBank/DDBJ whole genome shotgun (WGS) entry which is preliminary data.</text>
</comment>
<evidence type="ECO:0008006" key="3">
    <source>
        <dbReference type="Google" id="ProtNLM"/>
    </source>
</evidence>
<reference evidence="1 2" key="1">
    <citation type="submission" date="2023-11" db="EMBL/GenBank/DDBJ databases">
        <title>Halocaridina rubra genome assembly.</title>
        <authorList>
            <person name="Smith C."/>
        </authorList>
    </citation>
    <scope>NUCLEOTIDE SEQUENCE [LARGE SCALE GENOMIC DNA]</scope>
    <source>
        <strain evidence="1">EP-1</strain>
        <tissue evidence="1">Whole</tissue>
    </source>
</reference>
<organism evidence="1 2">
    <name type="scientific">Halocaridina rubra</name>
    <name type="common">Hawaiian red shrimp</name>
    <dbReference type="NCBI Taxonomy" id="373956"/>
    <lineage>
        <taxon>Eukaryota</taxon>
        <taxon>Metazoa</taxon>
        <taxon>Ecdysozoa</taxon>
        <taxon>Arthropoda</taxon>
        <taxon>Crustacea</taxon>
        <taxon>Multicrustacea</taxon>
        <taxon>Malacostraca</taxon>
        <taxon>Eumalacostraca</taxon>
        <taxon>Eucarida</taxon>
        <taxon>Decapoda</taxon>
        <taxon>Pleocyemata</taxon>
        <taxon>Caridea</taxon>
        <taxon>Atyoidea</taxon>
        <taxon>Atyidae</taxon>
        <taxon>Halocaridina</taxon>
    </lineage>
</organism>
<dbReference type="InterPro" id="IPR013783">
    <property type="entry name" value="Ig-like_fold"/>
</dbReference>